<dbReference type="RefSeq" id="WP_143721580.1">
    <property type="nucleotide sequence ID" value="NZ_VKDB01000021.1"/>
</dbReference>
<dbReference type="PANTHER" id="PTHR31460:SF3">
    <property type="entry name" value="MESOCENTIN"/>
    <property type="match status" value="1"/>
</dbReference>
<evidence type="ECO:0000313" key="1">
    <source>
        <dbReference type="EMBL" id="TSA81712.1"/>
    </source>
</evidence>
<evidence type="ECO:0000313" key="2">
    <source>
        <dbReference type="Proteomes" id="UP000316092"/>
    </source>
</evidence>
<dbReference type="AlphaFoldDB" id="A0A553UNB7"/>
<dbReference type="PANTHER" id="PTHR31460">
    <property type="match status" value="1"/>
</dbReference>
<dbReference type="SUPFAM" id="SSF63829">
    <property type="entry name" value="Calcium-dependent phosphotriesterase"/>
    <property type="match status" value="1"/>
</dbReference>
<dbReference type="OrthoDB" id="9792957at2"/>
<dbReference type="InterPro" id="IPR053224">
    <property type="entry name" value="Sensory_adhesion_molecule"/>
</dbReference>
<sequence length="323" mass="34172">MFSLNVVLRRTSFALLTLGLLGIPGTMSAQKTAVSEMISYSLPGNSVFPEGVAHQAGSQNFYVSSTTDGTIFKGTLGKANAEVMLPPVPERPSVLGMKVDEGGWLYMAGGTSGKIFVYDTATKAPIKAFDTPEAPERFINDVALSADAAYFTDSARPILFRVSRTANSVGEIEAWLDLSTTAVKYLPFGPGSAPNLNGIVVTPGGQYLIVVQSNTGKLYRITIADKTVKEIDLGGIEVHGDGLLFNGPTLYAVADSSIVPITLSADFSSGKLGVALTDDRLRFPTTIAQVGDRLLVVNSQFDKQGSGLTPEVPFTVLSVTIPK</sequence>
<dbReference type="EMBL" id="VKDB01000021">
    <property type="protein sequence ID" value="TSA81712.1"/>
    <property type="molecule type" value="Genomic_DNA"/>
</dbReference>
<name>A0A553UNB7_9DEIO</name>
<keyword evidence="2" id="KW-1185">Reference proteome</keyword>
<gene>
    <name evidence="1" type="ORF">FNU79_14770</name>
</gene>
<accession>A0A553UNB7</accession>
<organism evidence="1 2">
    <name type="scientific">Deinococcus detaillensis</name>
    <dbReference type="NCBI Taxonomy" id="2592048"/>
    <lineage>
        <taxon>Bacteria</taxon>
        <taxon>Thermotogati</taxon>
        <taxon>Deinococcota</taxon>
        <taxon>Deinococci</taxon>
        <taxon>Deinococcales</taxon>
        <taxon>Deinococcaceae</taxon>
        <taxon>Deinococcus</taxon>
    </lineage>
</organism>
<protein>
    <submittedName>
        <fullName evidence="1">Superoxide dismutase</fullName>
    </submittedName>
</protein>
<proteinExistence type="predicted"/>
<dbReference type="Gene3D" id="2.130.10.10">
    <property type="entry name" value="YVTN repeat-like/Quinoprotein amine dehydrogenase"/>
    <property type="match status" value="1"/>
</dbReference>
<reference evidence="1 2" key="1">
    <citation type="submission" date="2019-07" db="EMBL/GenBank/DDBJ databases">
        <title>Deinococcus detaillus sp. nov., isolated from humus soil in Antarctica.</title>
        <authorList>
            <person name="Zhang K."/>
        </authorList>
    </citation>
    <scope>NUCLEOTIDE SEQUENCE [LARGE SCALE GENOMIC DNA]</scope>
    <source>
        <strain evidence="1 2">H1</strain>
    </source>
</reference>
<comment type="caution">
    <text evidence="1">The sequence shown here is derived from an EMBL/GenBank/DDBJ whole genome shotgun (WGS) entry which is preliminary data.</text>
</comment>
<dbReference type="InterPro" id="IPR015943">
    <property type="entry name" value="WD40/YVTN_repeat-like_dom_sf"/>
</dbReference>
<dbReference type="Proteomes" id="UP000316092">
    <property type="component" value="Unassembled WGS sequence"/>
</dbReference>